<accession>A0A0S4LKD3</accession>
<reference evidence="1 2" key="1">
    <citation type="submission" date="2015-10" db="EMBL/GenBank/DDBJ databases">
        <authorList>
            <person name="Gilbert D.G."/>
        </authorList>
    </citation>
    <scope>NUCLEOTIDE SEQUENCE [LARGE SCALE GENOMIC DNA]</scope>
    <source>
        <strain evidence="1">COMA1</strain>
    </source>
</reference>
<evidence type="ECO:0000313" key="1">
    <source>
        <dbReference type="EMBL" id="CUS37996.1"/>
    </source>
</evidence>
<dbReference type="AlphaFoldDB" id="A0A0S4LKD3"/>
<dbReference type="STRING" id="1742972.COMA1_40359"/>
<dbReference type="Proteomes" id="UP000199032">
    <property type="component" value="Unassembled WGS sequence"/>
</dbReference>
<evidence type="ECO:0000313" key="2">
    <source>
        <dbReference type="Proteomes" id="UP000199032"/>
    </source>
</evidence>
<protein>
    <submittedName>
        <fullName evidence="1">Uncharacterized protein</fullName>
    </submittedName>
</protein>
<organism evidence="1 2">
    <name type="scientific">Candidatus Nitrospira nitrosa</name>
    <dbReference type="NCBI Taxonomy" id="1742972"/>
    <lineage>
        <taxon>Bacteria</taxon>
        <taxon>Pseudomonadati</taxon>
        <taxon>Nitrospirota</taxon>
        <taxon>Nitrospiria</taxon>
        <taxon>Nitrospirales</taxon>
        <taxon>Nitrospiraceae</taxon>
        <taxon>Nitrospira</taxon>
    </lineage>
</organism>
<dbReference type="EMBL" id="CZQA01000010">
    <property type="protein sequence ID" value="CUS37996.1"/>
    <property type="molecule type" value="Genomic_DNA"/>
</dbReference>
<sequence length="79" mass="8442">MRGSSFLHTDSAYDGIGSTLALTNLSGTPAIQYSYGPFGKTQTTTPSFAHCPVRVSGGGFCEIREWIVLQISSHPCFAI</sequence>
<name>A0A0S4LKD3_9BACT</name>
<gene>
    <name evidence="1" type="ORF">COMA1_40359</name>
</gene>
<keyword evidence="2" id="KW-1185">Reference proteome</keyword>
<proteinExistence type="predicted"/>